<dbReference type="Gene3D" id="1.10.287.130">
    <property type="match status" value="1"/>
</dbReference>
<organism evidence="11 12">
    <name type="scientific">Jatrophihabitans cynanchi</name>
    <dbReference type="NCBI Taxonomy" id="2944128"/>
    <lineage>
        <taxon>Bacteria</taxon>
        <taxon>Bacillati</taxon>
        <taxon>Actinomycetota</taxon>
        <taxon>Actinomycetes</taxon>
        <taxon>Jatrophihabitantales</taxon>
        <taxon>Jatrophihabitantaceae</taxon>
        <taxon>Jatrophihabitans</taxon>
    </lineage>
</organism>
<dbReference type="Proteomes" id="UP001164693">
    <property type="component" value="Chromosome"/>
</dbReference>
<dbReference type="InterPro" id="IPR036388">
    <property type="entry name" value="WH-like_DNA-bd_sf"/>
</dbReference>
<evidence type="ECO:0000313" key="11">
    <source>
        <dbReference type="EMBL" id="WAX56476.1"/>
    </source>
</evidence>
<dbReference type="Pfam" id="PF00072">
    <property type="entry name" value="Response_reg"/>
    <property type="match status" value="1"/>
</dbReference>
<comment type="catalytic activity">
    <reaction evidence="1">
        <text>ATP + protein L-histidine = ADP + protein N-phospho-L-histidine.</text>
        <dbReference type="EC" id="2.7.13.3"/>
    </reaction>
</comment>
<dbReference type="InterPro" id="IPR011006">
    <property type="entry name" value="CheY-like_superfamily"/>
</dbReference>
<dbReference type="CDD" id="cd00082">
    <property type="entry name" value="HisKA"/>
    <property type="match status" value="1"/>
</dbReference>
<evidence type="ECO:0000256" key="3">
    <source>
        <dbReference type="ARBA" id="ARBA00012438"/>
    </source>
</evidence>
<feature type="domain" description="Response regulatory" evidence="9">
    <location>
        <begin position="627"/>
        <end position="741"/>
    </location>
</feature>
<dbReference type="GO" id="GO:0005524">
    <property type="term" value="F:ATP binding"/>
    <property type="evidence" value="ECO:0007669"/>
    <property type="project" value="UniProtKB-KW"/>
</dbReference>
<dbReference type="Pfam" id="PF02518">
    <property type="entry name" value="HATPase_c"/>
    <property type="match status" value="1"/>
</dbReference>
<dbReference type="InterPro" id="IPR001789">
    <property type="entry name" value="Sig_transdc_resp-reg_receiver"/>
</dbReference>
<evidence type="ECO:0000259" key="8">
    <source>
        <dbReference type="PROSITE" id="PS50109"/>
    </source>
</evidence>
<reference evidence="11" key="1">
    <citation type="submission" date="2022-05" db="EMBL/GenBank/DDBJ databases">
        <title>Jatrophihabitans sp. SB3-54 whole genome sequence.</title>
        <authorList>
            <person name="Suh M.K."/>
            <person name="Eom M.K."/>
            <person name="Kim J.S."/>
            <person name="Kim H.S."/>
            <person name="Do H.E."/>
            <person name="Shin Y.K."/>
            <person name="Lee J.-S."/>
        </authorList>
    </citation>
    <scope>NUCLEOTIDE SEQUENCE</scope>
    <source>
        <strain evidence="11">SB3-54</strain>
    </source>
</reference>
<keyword evidence="5" id="KW-0808">Transferase</keyword>
<keyword evidence="12" id="KW-1185">Reference proteome</keyword>
<dbReference type="InterPro" id="IPR003661">
    <property type="entry name" value="HisK_dim/P_dom"/>
</dbReference>
<dbReference type="Gene3D" id="3.40.50.2300">
    <property type="match status" value="1"/>
</dbReference>
<dbReference type="Gene3D" id="3.30.450.20">
    <property type="entry name" value="PAS domain"/>
    <property type="match status" value="1"/>
</dbReference>
<dbReference type="InterPro" id="IPR004358">
    <property type="entry name" value="Sig_transdc_His_kin-like_C"/>
</dbReference>
<evidence type="ECO:0000256" key="2">
    <source>
        <dbReference type="ARBA" id="ARBA00004236"/>
    </source>
</evidence>
<dbReference type="PANTHER" id="PTHR43547">
    <property type="entry name" value="TWO-COMPONENT HISTIDINE KINASE"/>
    <property type="match status" value="1"/>
</dbReference>
<dbReference type="PROSITE" id="PS50921">
    <property type="entry name" value="ANTAR"/>
    <property type="match status" value="1"/>
</dbReference>
<evidence type="ECO:0000259" key="9">
    <source>
        <dbReference type="PROSITE" id="PS50110"/>
    </source>
</evidence>
<evidence type="ECO:0000256" key="7">
    <source>
        <dbReference type="PROSITE-ProRule" id="PRU00169"/>
    </source>
</evidence>
<feature type="modified residue" description="4-aspartylphosphate" evidence="7">
    <location>
        <position position="674"/>
    </location>
</feature>
<dbReference type="InterPro" id="IPR036097">
    <property type="entry name" value="HisK_dim/P_sf"/>
</dbReference>
<sequence length="820" mass="87951">MSSGAGSGGKGARAVRVEELFEGSGTREVLRAVDWSRTSLGPVSDWPEELVQAIGLMLPSRMPMAIWWGPDLVQIYNDAFARVVGDKHPGGLVQPAAECWAEVWDDLSPLVDSVIDGGESTFAENMLLLLDRHGYLEETYWTFSYSPISQDGRTQGMLIVATDSTRQLVGDRRLETVRQIGAVSAATSGDVEGTCRAAIDVLAGNRQAVPFAATYLLEPESDRVRMIASYGIGEGTELTPGQTFPLAASPAIATAVSSGARSLVTGLRDSSPPGALATSPLGEAIPDAAVVIPINIGGRSHVAAVAVLGVNPYRAVDDIYLTFFQLAGRQLRVALTDAATVDLERRRAIELEEIDEDKTRFYQNVSHEFRTPLTLILGPVRAALEDPALVLPERHRQGLESVARAGMRLRKLVESLLEFARVEASEAKLEPEPTDLAELTADLASMFRSVIEHAGLSFEVDVRSFHDVVEVDREMWAKIVLNLLSNAVKFTQRGCIRVQLRAEGDTIRLSVQDTGIGIPAGQLNKVFDRFTQVSSRSGRSAEGSGIGLALVASLATAHGGTAGVESVVGVGSTFSVVIPLVRSADPGLARAARAGTDPALEAYSVEASGWLRASTSAEAVDAAGERHLLLVEDNADMRSYLEAVLAADGWTVQSVGDVDAALAADPVPDIVVSDVMLPGRSGLDLLRMLRADTRLRRIPVILLSARSGPDAATEGLELGADDYVVKPFDPGELLARLRVHHELAKLRDYEVSRAEGKAANLGRALASNRRIGIAIGVLITRELVTAEEAFDRLRETSQRLNRKLYDVADEVVLTGMLPTE</sequence>
<evidence type="ECO:0000259" key="10">
    <source>
        <dbReference type="PROSITE" id="PS50921"/>
    </source>
</evidence>
<dbReference type="SUPFAM" id="SSF47384">
    <property type="entry name" value="Homodimeric domain of signal transducing histidine kinase"/>
    <property type="match status" value="1"/>
</dbReference>
<dbReference type="PANTHER" id="PTHR43547:SF2">
    <property type="entry name" value="HYBRID SIGNAL TRANSDUCTION HISTIDINE KINASE C"/>
    <property type="match status" value="1"/>
</dbReference>
<dbReference type="PROSITE" id="PS50109">
    <property type="entry name" value="HIS_KIN"/>
    <property type="match status" value="1"/>
</dbReference>
<dbReference type="SUPFAM" id="SSF52172">
    <property type="entry name" value="CheY-like"/>
    <property type="match status" value="1"/>
</dbReference>
<dbReference type="Gene3D" id="3.30.565.10">
    <property type="entry name" value="Histidine kinase-like ATPase, C-terminal domain"/>
    <property type="match status" value="1"/>
</dbReference>
<keyword evidence="6" id="KW-0902">Two-component regulatory system</keyword>
<keyword evidence="11" id="KW-0547">Nucleotide-binding</keyword>
<dbReference type="RefSeq" id="WP_269443009.1">
    <property type="nucleotide sequence ID" value="NZ_CP097463.1"/>
</dbReference>
<evidence type="ECO:0000256" key="5">
    <source>
        <dbReference type="ARBA" id="ARBA00022777"/>
    </source>
</evidence>
<dbReference type="SMART" id="SM00448">
    <property type="entry name" value="REC"/>
    <property type="match status" value="1"/>
</dbReference>
<evidence type="ECO:0000256" key="1">
    <source>
        <dbReference type="ARBA" id="ARBA00000085"/>
    </source>
</evidence>
<dbReference type="EMBL" id="CP097463">
    <property type="protein sequence ID" value="WAX56476.1"/>
    <property type="molecule type" value="Genomic_DNA"/>
</dbReference>
<dbReference type="Pfam" id="PF00512">
    <property type="entry name" value="HisKA"/>
    <property type="match status" value="1"/>
</dbReference>
<comment type="subcellular location">
    <subcellularLocation>
        <location evidence="2">Cell membrane</location>
    </subcellularLocation>
</comment>
<protein>
    <recommendedName>
        <fullName evidence="3">histidine kinase</fullName>
        <ecNumber evidence="3">2.7.13.3</ecNumber>
    </recommendedName>
</protein>
<name>A0ABY7JZI0_9ACTN</name>
<dbReference type="CDD" id="cd16922">
    <property type="entry name" value="HATPase_EvgS-ArcB-TorS-like"/>
    <property type="match status" value="1"/>
</dbReference>
<feature type="domain" description="ANTAR" evidence="10">
    <location>
        <begin position="751"/>
        <end position="812"/>
    </location>
</feature>
<feature type="domain" description="Histidine kinase" evidence="8">
    <location>
        <begin position="364"/>
        <end position="582"/>
    </location>
</feature>
<dbReference type="Gene3D" id="1.10.10.10">
    <property type="entry name" value="Winged helix-like DNA-binding domain superfamily/Winged helix DNA-binding domain"/>
    <property type="match status" value="1"/>
</dbReference>
<dbReference type="SMART" id="SM00387">
    <property type="entry name" value="HATPase_c"/>
    <property type="match status" value="1"/>
</dbReference>
<evidence type="ECO:0000313" key="12">
    <source>
        <dbReference type="Proteomes" id="UP001164693"/>
    </source>
</evidence>
<dbReference type="EC" id="2.7.13.3" evidence="3"/>
<dbReference type="Pfam" id="PF03861">
    <property type="entry name" value="ANTAR"/>
    <property type="match status" value="1"/>
</dbReference>
<evidence type="ECO:0000256" key="6">
    <source>
        <dbReference type="ARBA" id="ARBA00023012"/>
    </source>
</evidence>
<dbReference type="SMART" id="SM01012">
    <property type="entry name" value="ANTAR"/>
    <property type="match status" value="1"/>
</dbReference>
<dbReference type="PRINTS" id="PR00344">
    <property type="entry name" value="BCTRLSENSOR"/>
</dbReference>
<dbReference type="SMART" id="SM00388">
    <property type="entry name" value="HisKA"/>
    <property type="match status" value="1"/>
</dbReference>
<proteinExistence type="predicted"/>
<gene>
    <name evidence="11" type="ORF">M6B22_18345</name>
</gene>
<accession>A0ABY7JZI0</accession>
<dbReference type="InterPro" id="IPR003594">
    <property type="entry name" value="HATPase_dom"/>
</dbReference>
<keyword evidence="5" id="KW-0418">Kinase</keyword>
<keyword evidence="4 7" id="KW-0597">Phosphoprotein</keyword>
<evidence type="ECO:0000256" key="4">
    <source>
        <dbReference type="ARBA" id="ARBA00022553"/>
    </source>
</evidence>
<dbReference type="InterPro" id="IPR005467">
    <property type="entry name" value="His_kinase_dom"/>
</dbReference>
<dbReference type="PROSITE" id="PS50110">
    <property type="entry name" value="RESPONSE_REGULATORY"/>
    <property type="match status" value="1"/>
</dbReference>
<dbReference type="SUPFAM" id="SSF55874">
    <property type="entry name" value="ATPase domain of HSP90 chaperone/DNA topoisomerase II/histidine kinase"/>
    <property type="match status" value="1"/>
</dbReference>
<dbReference type="InterPro" id="IPR036890">
    <property type="entry name" value="HATPase_C_sf"/>
</dbReference>
<dbReference type="InterPro" id="IPR005561">
    <property type="entry name" value="ANTAR"/>
</dbReference>
<keyword evidence="11" id="KW-0067">ATP-binding</keyword>